<feature type="domain" description="N-acetyltransferase" evidence="3">
    <location>
        <begin position="1"/>
        <end position="153"/>
    </location>
</feature>
<dbReference type="PANTHER" id="PTHR43420:SF31">
    <property type="entry name" value="ACETYLTRANSFERASE"/>
    <property type="match status" value="1"/>
</dbReference>
<evidence type="ECO:0000313" key="5">
    <source>
        <dbReference type="Proteomes" id="UP001057877"/>
    </source>
</evidence>
<dbReference type="Pfam" id="PF13527">
    <property type="entry name" value="Acetyltransf_9"/>
    <property type="match status" value="1"/>
</dbReference>
<dbReference type="InterPro" id="IPR000182">
    <property type="entry name" value="GNAT_dom"/>
</dbReference>
<dbReference type="SUPFAM" id="SSF55729">
    <property type="entry name" value="Acyl-CoA N-acyltransferases (Nat)"/>
    <property type="match status" value="1"/>
</dbReference>
<sequence>MIHSYDFKDQDEYRSSFNQLAQLVFGIDFEAWYRKGCWDDRYIGHSIVSGDQIIANVSVSKMDLTVNGAARRAIQIGTVMTHPDHRGKGLANQLMKYVLETYESACDLLFLFGNSSVLDFYPKFGFTAVPEFEFYMDIAVHSGNGSLMRKLDVSQEED</sequence>
<dbReference type="PANTHER" id="PTHR43420">
    <property type="entry name" value="ACETYLTRANSFERASE"/>
    <property type="match status" value="1"/>
</dbReference>
<gene>
    <name evidence="4" type="ORF">L1F29_27780</name>
</gene>
<dbReference type="EMBL" id="CP091430">
    <property type="protein sequence ID" value="UVI29193.1"/>
    <property type="molecule type" value="Genomic_DNA"/>
</dbReference>
<evidence type="ECO:0000313" key="4">
    <source>
        <dbReference type="EMBL" id="UVI29193.1"/>
    </source>
</evidence>
<dbReference type="Gene3D" id="3.40.630.30">
    <property type="match status" value="1"/>
</dbReference>
<dbReference type="PROSITE" id="PS51186">
    <property type="entry name" value="GNAT"/>
    <property type="match status" value="1"/>
</dbReference>
<proteinExistence type="predicted"/>
<dbReference type="InterPro" id="IPR050680">
    <property type="entry name" value="YpeA/RimI_acetyltransf"/>
</dbReference>
<keyword evidence="1" id="KW-0808">Transferase</keyword>
<evidence type="ECO:0000256" key="2">
    <source>
        <dbReference type="ARBA" id="ARBA00023315"/>
    </source>
</evidence>
<keyword evidence="5" id="KW-1185">Reference proteome</keyword>
<evidence type="ECO:0000256" key="1">
    <source>
        <dbReference type="ARBA" id="ARBA00022679"/>
    </source>
</evidence>
<dbReference type="RefSeq" id="WP_258385282.1">
    <property type="nucleotide sequence ID" value="NZ_CP091430.1"/>
</dbReference>
<dbReference type="Proteomes" id="UP001057877">
    <property type="component" value="Chromosome"/>
</dbReference>
<reference evidence="4" key="1">
    <citation type="submission" date="2022-01" db="EMBL/GenBank/DDBJ databases">
        <title>Paenibacillus spongiae sp. nov., isolated from marine sponge.</title>
        <authorList>
            <person name="Li Z."/>
            <person name="Zhang M."/>
        </authorList>
    </citation>
    <scope>NUCLEOTIDE SEQUENCE</scope>
    <source>
        <strain evidence="4">PHS-Z3</strain>
    </source>
</reference>
<keyword evidence="2" id="KW-0012">Acyltransferase</keyword>
<dbReference type="CDD" id="cd04301">
    <property type="entry name" value="NAT_SF"/>
    <property type="match status" value="1"/>
</dbReference>
<dbReference type="InterPro" id="IPR016181">
    <property type="entry name" value="Acyl_CoA_acyltransferase"/>
</dbReference>
<name>A0ABY5S8Z4_9BACL</name>
<protein>
    <submittedName>
        <fullName evidence="4">GNAT family N-acetyltransferase</fullName>
    </submittedName>
</protein>
<evidence type="ECO:0000259" key="3">
    <source>
        <dbReference type="PROSITE" id="PS51186"/>
    </source>
</evidence>
<accession>A0ABY5S8Z4</accession>
<organism evidence="4 5">
    <name type="scientific">Paenibacillus spongiae</name>
    <dbReference type="NCBI Taxonomy" id="2909671"/>
    <lineage>
        <taxon>Bacteria</taxon>
        <taxon>Bacillati</taxon>
        <taxon>Bacillota</taxon>
        <taxon>Bacilli</taxon>
        <taxon>Bacillales</taxon>
        <taxon>Paenibacillaceae</taxon>
        <taxon>Paenibacillus</taxon>
    </lineage>
</organism>